<reference evidence="2" key="1">
    <citation type="submission" date="2020-04" db="EMBL/GenBank/DDBJ databases">
        <authorList>
            <person name="Chiriac C."/>
            <person name="Salcher M."/>
            <person name="Ghai R."/>
            <person name="Kavagutti S V."/>
        </authorList>
    </citation>
    <scope>NUCLEOTIDE SEQUENCE</scope>
</reference>
<proteinExistence type="predicted"/>
<dbReference type="EMBL" id="LR796293">
    <property type="protein sequence ID" value="CAB4134805.1"/>
    <property type="molecule type" value="Genomic_DNA"/>
</dbReference>
<gene>
    <name evidence="1" type="ORF">UFOVP121_12</name>
    <name evidence="2" type="ORF">UFOVP277_17</name>
</gene>
<evidence type="ECO:0000313" key="2">
    <source>
        <dbReference type="EMBL" id="CAB4134805.1"/>
    </source>
</evidence>
<accession>A0A6J5LKS3</accession>
<organism evidence="2">
    <name type="scientific">uncultured Caudovirales phage</name>
    <dbReference type="NCBI Taxonomy" id="2100421"/>
    <lineage>
        <taxon>Viruses</taxon>
        <taxon>Duplodnaviria</taxon>
        <taxon>Heunggongvirae</taxon>
        <taxon>Uroviricota</taxon>
        <taxon>Caudoviricetes</taxon>
        <taxon>Peduoviridae</taxon>
        <taxon>Maltschvirus</taxon>
        <taxon>Maltschvirus maltsch</taxon>
    </lineage>
</organism>
<sequence>MKILLGTLKNDADSPASGENLYLEKHKWDCGWYWGMGYIGNNRCHFHFESILKNNALASEMFETTRITDSEWWVIRDLFKQAYALRAAAEVYLYGGHQTSSKGITDILQNAAKARQINDDLERILNLVWDYTCEAIHK</sequence>
<name>A0A6J5LKS3_9CAUD</name>
<protein>
    <submittedName>
        <fullName evidence="2">Uncharacterized protein</fullName>
    </submittedName>
</protein>
<evidence type="ECO:0000313" key="1">
    <source>
        <dbReference type="EMBL" id="CAB4130541.1"/>
    </source>
</evidence>
<dbReference type="EMBL" id="LR796243">
    <property type="protein sequence ID" value="CAB4130541.1"/>
    <property type="molecule type" value="Genomic_DNA"/>
</dbReference>